<keyword evidence="11" id="KW-0496">Mitochondrion</keyword>
<dbReference type="PANTHER" id="PTHR17098">
    <property type="entry name" value="NADH-UBIQUINONE OXIDOREDUCTASE MWFE SUBUNIT"/>
    <property type="match status" value="1"/>
</dbReference>
<evidence type="ECO:0000256" key="11">
    <source>
        <dbReference type="ARBA" id="ARBA00023128"/>
    </source>
</evidence>
<comment type="subcellular location">
    <subcellularLocation>
        <location evidence="2">Mitochondrion inner membrane</location>
        <topology evidence="2">Single-pass membrane protein</topology>
        <orientation evidence="2">Matrix side</orientation>
    </subcellularLocation>
</comment>
<keyword evidence="12 13" id="KW-0472">Membrane</keyword>
<organism evidence="14 15">
    <name type="scientific">Smittium mucronatum</name>
    <dbReference type="NCBI Taxonomy" id="133383"/>
    <lineage>
        <taxon>Eukaryota</taxon>
        <taxon>Fungi</taxon>
        <taxon>Fungi incertae sedis</taxon>
        <taxon>Zoopagomycota</taxon>
        <taxon>Kickxellomycotina</taxon>
        <taxon>Harpellomycetes</taxon>
        <taxon>Harpellales</taxon>
        <taxon>Legeriomycetaceae</taxon>
        <taxon>Smittium</taxon>
    </lineage>
</organism>
<dbReference type="STRING" id="133383.A0A1R0H880"/>
<feature type="transmembrane region" description="Helical" evidence="13">
    <location>
        <begin position="7"/>
        <end position="27"/>
    </location>
</feature>
<dbReference type="OrthoDB" id="1920692at2759"/>
<evidence type="ECO:0000256" key="7">
    <source>
        <dbReference type="ARBA" id="ARBA00022692"/>
    </source>
</evidence>
<evidence type="ECO:0000256" key="13">
    <source>
        <dbReference type="SAM" id="Phobius"/>
    </source>
</evidence>
<dbReference type="Proteomes" id="UP000187455">
    <property type="component" value="Unassembled WGS sequence"/>
</dbReference>
<evidence type="ECO:0000256" key="5">
    <source>
        <dbReference type="ARBA" id="ARBA00022448"/>
    </source>
</evidence>
<evidence type="ECO:0000313" key="14">
    <source>
        <dbReference type="EMBL" id="OLY85298.1"/>
    </source>
</evidence>
<accession>A0A1R0H880</accession>
<dbReference type="AlphaFoldDB" id="A0A1R0H880"/>
<evidence type="ECO:0000256" key="12">
    <source>
        <dbReference type="ARBA" id="ARBA00023136"/>
    </source>
</evidence>
<evidence type="ECO:0000256" key="2">
    <source>
        <dbReference type="ARBA" id="ARBA00004298"/>
    </source>
</evidence>
<name>A0A1R0H880_9FUNG</name>
<evidence type="ECO:0000313" key="15">
    <source>
        <dbReference type="Proteomes" id="UP000187455"/>
    </source>
</evidence>
<keyword evidence="6" id="KW-0679">Respiratory chain</keyword>
<comment type="similarity">
    <text evidence="3">Belongs to the complex I NDUFA1 subunit family.</text>
</comment>
<dbReference type="InterPro" id="IPR017384">
    <property type="entry name" value="NADH_Ub_cplx-1_asu_su-1"/>
</dbReference>
<keyword evidence="10 13" id="KW-1133">Transmembrane helix</keyword>
<dbReference type="PANTHER" id="PTHR17098:SF2">
    <property type="entry name" value="NADH DEHYDROGENASE [UBIQUINONE] 1 ALPHA SUBCOMPLEX SUBUNIT 1"/>
    <property type="match status" value="1"/>
</dbReference>
<keyword evidence="9" id="KW-0249">Electron transport</keyword>
<evidence type="ECO:0000256" key="10">
    <source>
        <dbReference type="ARBA" id="ARBA00022989"/>
    </source>
</evidence>
<comment type="caution">
    <text evidence="14">The sequence shown here is derived from an EMBL/GenBank/DDBJ whole genome shotgun (WGS) entry which is preliminary data.</text>
</comment>
<evidence type="ECO:0000256" key="8">
    <source>
        <dbReference type="ARBA" id="ARBA00022792"/>
    </source>
</evidence>
<protein>
    <recommendedName>
        <fullName evidence="4">NADH dehydrogenase [ubiquinone] 1 alpha subcomplex subunit 1</fullName>
    </recommendedName>
</protein>
<proteinExistence type="inferred from homology"/>
<comment type="function">
    <text evidence="1">Accessory subunit of the mitochondrial membrane respiratory chain NADH dehydrogenase (Complex I), that is believed not to be involved in catalysis. Complex I functions in the transfer of electrons from NADH to the respiratory chain. The immediate electron acceptor for the enzyme is believed to be ubiquinone.</text>
</comment>
<keyword evidence="8" id="KW-0999">Mitochondrion inner membrane</keyword>
<dbReference type="EMBL" id="LSSL01000161">
    <property type="protein sequence ID" value="OLY85298.1"/>
    <property type="molecule type" value="Genomic_DNA"/>
</dbReference>
<evidence type="ECO:0000256" key="9">
    <source>
        <dbReference type="ARBA" id="ARBA00022982"/>
    </source>
</evidence>
<dbReference type="Pfam" id="PF15879">
    <property type="entry name" value="MWFE"/>
    <property type="match status" value="1"/>
</dbReference>
<evidence type="ECO:0000256" key="3">
    <source>
        <dbReference type="ARBA" id="ARBA00009960"/>
    </source>
</evidence>
<evidence type="ECO:0000256" key="6">
    <source>
        <dbReference type="ARBA" id="ARBA00022660"/>
    </source>
</evidence>
<sequence>MPLPFEAIVPFVLITTMFGVTNLGYHFTHKYRNDGKPPRYNLDNWDRALIDRDLRMTGSLRGQNDELNAPDDFKTNSFYRIYKKVL</sequence>
<keyword evidence="15" id="KW-1185">Reference proteome</keyword>
<keyword evidence="5" id="KW-0813">Transport</keyword>
<reference evidence="14 15" key="1">
    <citation type="journal article" date="2016" name="Mol. Biol. Evol.">
        <title>Genome-Wide Survey of Gut Fungi (Harpellales) Reveals the First Horizontally Transferred Ubiquitin Gene from a Mosquito Host.</title>
        <authorList>
            <person name="Wang Y."/>
            <person name="White M.M."/>
            <person name="Kvist S."/>
            <person name="Moncalvo J.M."/>
        </authorList>
    </citation>
    <scope>NUCLEOTIDE SEQUENCE [LARGE SCALE GENOMIC DNA]</scope>
    <source>
        <strain evidence="14 15">ALG-7-W6</strain>
    </source>
</reference>
<keyword evidence="7 13" id="KW-0812">Transmembrane</keyword>
<gene>
    <name evidence="14" type="ORF">AYI68_g505</name>
</gene>
<dbReference type="GO" id="GO:0005743">
    <property type="term" value="C:mitochondrial inner membrane"/>
    <property type="evidence" value="ECO:0007669"/>
    <property type="project" value="UniProtKB-SubCell"/>
</dbReference>
<evidence type="ECO:0000256" key="1">
    <source>
        <dbReference type="ARBA" id="ARBA00003195"/>
    </source>
</evidence>
<evidence type="ECO:0000256" key="4">
    <source>
        <dbReference type="ARBA" id="ARBA00016392"/>
    </source>
</evidence>